<evidence type="ECO:0000256" key="7">
    <source>
        <dbReference type="PIRSR" id="PIRSR001369-1"/>
    </source>
</evidence>
<proteinExistence type="inferred from homology"/>
<dbReference type="InterPro" id="IPR036969">
    <property type="entry name" value="Citrate_synthase_sf"/>
</dbReference>
<dbReference type="Gene3D" id="1.10.580.10">
    <property type="entry name" value="Citrate Synthase, domain 1"/>
    <property type="match status" value="1"/>
</dbReference>
<dbReference type="NCBIfam" id="TIGR01800">
    <property type="entry name" value="cit_synth_II"/>
    <property type="match status" value="1"/>
</dbReference>
<dbReference type="Pfam" id="PF00285">
    <property type="entry name" value="Citrate_synt"/>
    <property type="match status" value="1"/>
</dbReference>
<dbReference type="UniPathway" id="UPA00223"/>
<accession>A0A7S8IFU4</accession>
<evidence type="ECO:0000256" key="1">
    <source>
        <dbReference type="ARBA" id="ARBA00005163"/>
    </source>
</evidence>
<feature type="active site" evidence="7">
    <location>
        <position position="316"/>
    </location>
</feature>
<dbReference type="InterPro" id="IPR011278">
    <property type="entry name" value="2-MeCitrate/Citrate_synth_II"/>
</dbReference>
<dbReference type="GO" id="GO:0005829">
    <property type="term" value="C:cytosol"/>
    <property type="evidence" value="ECO:0007669"/>
    <property type="project" value="TreeGrafter"/>
</dbReference>
<dbReference type="PRINTS" id="PR00143">
    <property type="entry name" value="CITRTSNTHASE"/>
</dbReference>
<name>A0A7S8IFU4_9CHLR</name>
<comment type="pathway">
    <text evidence="1">Carbohydrate metabolism; tricarboxylic acid cycle.</text>
</comment>
<dbReference type="PANTHER" id="PTHR11739:SF4">
    <property type="entry name" value="CITRATE SYNTHASE, PEROXISOMAL"/>
    <property type="match status" value="1"/>
</dbReference>
<dbReference type="PANTHER" id="PTHR11739">
    <property type="entry name" value="CITRATE SYNTHASE"/>
    <property type="match status" value="1"/>
</dbReference>
<organism evidence="8 9">
    <name type="scientific">Phototrophicus methaneseepsis</name>
    <dbReference type="NCBI Taxonomy" id="2710758"/>
    <lineage>
        <taxon>Bacteria</taxon>
        <taxon>Bacillati</taxon>
        <taxon>Chloroflexota</taxon>
        <taxon>Candidatus Thermofontia</taxon>
        <taxon>Phototrophicales</taxon>
        <taxon>Phototrophicaceae</taxon>
        <taxon>Phototrophicus</taxon>
    </lineage>
</organism>
<dbReference type="SUPFAM" id="SSF48256">
    <property type="entry name" value="Citrate synthase"/>
    <property type="match status" value="1"/>
</dbReference>
<dbReference type="InterPro" id="IPR016143">
    <property type="entry name" value="Citrate_synth-like_sm_a-sub"/>
</dbReference>
<evidence type="ECO:0000313" key="9">
    <source>
        <dbReference type="Proteomes" id="UP000594468"/>
    </source>
</evidence>
<comment type="catalytic activity">
    <reaction evidence="5">
        <text>oxaloacetate + acetyl-CoA + H2O = citrate + CoA + H(+)</text>
        <dbReference type="Rhea" id="RHEA:16845"/>
        <dbReference type="ChEBI" id="CHEBI:15377"/>
        <dbReference type="ChEBI" id="CHEBI:15378"/>
        <dbReference type="ChEBI" id="CHEBI:16452"/>
        <dbReference type="ChEBI" id="CHEBI:16947"/>
        <dbReference type="ChEBI" id="CHEBI:57287"/>
        <dbReference type="ChEBI" id="CHEBI:57288"/>
        <dbReference type="EC" id="2.3.3.16"/>
    </reaction>
</comment>
<keyword evidence="9" id="KW-1185">Reference proteome</keyword>
<evidence type="ECO:0000256" key="6">
    <source>
        <dbReference type="PIRNR" id="PIRNR001369"/>
    </source>
</evidence>
<dbReference type="KEGG" id="pmet:G4Y79_12145"/>
<protein>
    <recommendedName>
        <fullName evidence="6">Citrate synthase</fullName>
    </recommendedName>
</protein>
<dbReference type="Proteomes" id="UP000594468">
    <property type="component" value="Chromosome"/>
</dbReference>
<dbReference type="GO" id="GO:0036440">
    <property type="term" value="F:citrate synthase activity"/>
    <property type="evidence" value="ECO:0007669"/>
    <property type="project" value="UniProtKB-EC"/>
</dbReference>
<evidence type="ECO:0000256" key="5">
    <source>
        <dbReference type="ARBA" id="ARBA00049288"/>
    </source>
</evidence>
<dbReference type="InterPro" id="IPR024176">
    <property type="entry name" value="Citrate_synthase_bac-typ"/>
</dbReference>
<gene>
    <name evidence="8" type="ORF">G4Y79_12145</name>
</gene>
<evidence type="ECO:0000256" key="3">
    <source>
        <dbReference type="ARBA" id="ARBA00022532"/>
    </source>
</evidence>
<dbReference type="InterPro" id="IPR002020">
    <property type="entry name" value="Citrate_synthase"/>
</dbReference>
<dbReference type="GO" id="GO:0006099">
    <property type="term" value="P:tricarboxylic acid cycle"/>
    <property type="evidence" value="ECO:0007669"/>
    <property type="project" value="UniProtKB-UniPathway"/>
</dbReference>
<evidence type="ECO:0000256" key="4">
    <source>
        <dbReference type="ARBA" id="ARBA00022679"/>
    </source>
</evidence>
<dbReference type="GO" id="GO:0005975">
    <property type="term" value="P:carbohydrate metabolic process"/>
    <property type="evidence" value="ECO:0007669"/>
    <property type="project" value="TreeGrafter"/>
</dbReference>
<keyword evidence="4 6" id="KW-0808">Transferase</keyword>
<dbReference type="Gene3D" id="1.10.230.10">
    <property type="entry name" value="Cytochrome P450-Terp, domain 2"/>
    <property type="match status" value="1"/>
</dbReference>
<dbReference type="PIRSF" id="PIRSF001369">
    <property type="entry name" value="Citrate_synth"/>
    <property type="match status" value="1"/>
</dbReference>
<dbReference type="InterPro" id="IPR016142">
    <property type="entry name" value="Citrate_synth-like_lrg_a-sub"/>
</dbReference>
<comment type="similarity">
    <text evidence="2 6">Belongs to the citrate synthase family.</text>
</comment>
<sequence>MSNKAGLEGVVVADVQTSLVNGVEGKLIYAGYSIEDLAENALFEEVFFLLHNVRLPNAEELEAIRSQIAKQASVPQEILDMMKSLPKETPGMAVIRTATSMLSAYDPDAENLTDKDVAREKAARLTGQLTTISAAWVRISKGQEPIAPREDLNLAENFVYMMSGEGPDKTASEAVNVYLVLLAEHGMNASTFASRVITATGSDMHSAVVGAIGALKGPSHGGANAEAMRMFMEIGEPENVKPWFKEHIKEGERRIMGIGHRVYKALDPRAAVMKLHAERLAESSGNTKWYKIAESLAEEALGDDYFIERKLFPNVDYYSAIVLSTLDLSIDMFTPLFAMSRIAGWTANIVDQMGGRLIRPTANYVGPMDLKWTPVEER</sequence>
<dbReference type="AlphaFoldDB" id="A0A7S8IFU4"/>
<evidence type="ECO:0000256" key="2">
    <source>
        <dbReference type="ARBA" id="ARBA00010566"/>
    </source>
</evidence>
<dbReference type="EMBL" id="CP062983">
    <property type="protein sequence ID" value="QPC85080.1"/>
    <property type="molecule type" value="Genomic_DNA"/>
</dbReference>
<feature type="active site" evidence="7">
    <location>
        <position position="260"/>
    </location>
</feature>
<reference evidence="8 9" key="1">
    <citation type="submission" date="2020-02" db="EMBL/GenBank/DDBJ databases">
        <authorList>
            <person name="Zheng R.K."/>
            <person name="Sun C.M."/>
        </authorList>
    </citation>
    <scope>NUCLEOTIDE SEQUENCE [LARGE SCALE GENOMIC DNA]</scope>
    <source>
        <strain evidence="9">rifampicinis</strain>
    </source>
</reference>
<dbReference type="RefSeq" id="WP_195173143.1">
    <property type="nucleotide sequence ID" value="NZ_CP062983.1"/>
</dbReference>
<keyword evidence="3" id="KW-0816">Tricarboxylic acid cycle</keyword>
<evidence type="ECO:0000313" key="8">
    <source>
        <dbReference type="EMBL" id="QPC85080.1"/>
    </source>
</evidence>